<evidence type="ECO:0000313" key="2">
    <source>
        <dbReference type="Proteomes" id="UP000554482"/>
    </source>
</evidence>
<sequence length="67" mass="7618">MRHQLYSMRRDHVANGRAIIGELDAEEIFDTYDVWLDHVFIPNIASTNKGTLGVEEIGTIIVTFILT</sequence>
<keyword evidence="2" id="KW-1185">Reference proteome</keyword>
<proteinExistence type="predicted"/>
<dbReference type="AlphaFoldDB" id="A0A7J6V428"/>
<reference evidence="1 2" key="1">
    <citation type="submission" date="2020-06" db="EMBL/GenBank/DDBJ databases">
        <title>Transcriptomic and genomic resources for Thalictrum thalictroides and T. hernandezii: Facilitating candidate gene discovery in an emerging model plant lineage.</title>
        <authorList>
            <person name="Arias T."/>
            <person name="Riano-Pachon D.M."/>
            <person name="Di Stilio V.S."/>
        </authorList>
    </citation>
    <scope>NUCLEOTIDE SEQUENCE [LARGE SCALE GENOMIC DNA]</scope>
    <source>
        <strain evidence="2">cv. WT478/WT964</strain>
        <tissue evidence="1">Leaves</tissue>
    </source>
</reference>
<comment type="caution">
    <text evidence="1">The sequence shown here is derived from an EMBL/GenBank/DDBJ whole genome shotgun (WGS) entry which is preliminary data.</text>
</comment>
<accession>A0A7J6V428</accession>
<dbReference type="Proteomes" id="UP000554482">
    <property type="component" value="Unassembled WGS sequence"/>
</dbReference>
<name>A0A7J6V428_THATH</name>
<dbReference type="EMBL" id="JABWDY010038442">
    <property type="protein sequence ID" value="KAF5179716.1"/>
    <property type="molecule type" value="Genomic_DNA"/>
</dbReference>
<dbReference type="OrthoDB" id="10511887at2759"/>
<evidence type="ECO:0000313" key="1">
    <source>
        <dbReference type="EMBL" id="KAF5179716.1"/>
    </source>
</evidence>
<organism evidence="1 2">
    <name type="scientific">Thalictrum thalictroides</name>
    <name type="common">Rue-anemone</name>
    <name type="synonym">Anemone thalictroides</name>
    <dbReference type="NCBI Taxonomy" id="46969"/>
    <lineage>
        <taxon>Eukaryota</taxon>
        <taxon>Viridiplantae</taxon>
        <taxon>Streptophyta</taxon>
        <taxon>Embryophyta</taxon>
        <taxon>Tracheophyta</taxon>
        <taxon>Spermatophyta</taxon>
        <taxon>Magnoliopsida</taxon>
        <taxon>Ranunculales</taxon>
        <taxon>Ranunculaceae</taxon>
        <taxon>Thalictroideae</taxon>
        <taxon>Thalictrum</taxon>
    </lineage>
</organism>
<gene>
    <name evidence="1" type="ORF">FRX31_030696</name>
</gene>
<protein>
    <submittedName>
        <fullName evidence="1">Uncharacterized protein</fullName>
    </submittedName>
</protein>